<dbReference type="AlphaFoldDB" id="A0A368Q9S6"/>
<accession>A0A368Q9S6</accession>
<evidence type="ECO:0000313" key="2">
    <source>
        <dbReference type="EMBL" id="RCV14735.1"/>
    </source>
</evidence>
<gene>
    <name evidence="2" type="ORF">SETIT_3G002300v2</name>
</gene>
<feature type="compositionally biased region" description="Basic residues" evidence="1">
    <location>
        <begin position="1"/>
        <end position="10"/>
    </location>
</feature>
<dbReference type="EMBL" id="CM003530">
    <property type="protein sequence ID" value="RCV14735.1"/>
    <property type="molecule type" value="Genomic_DNA"/>
</dbReference>
<reference evidence="2" key="2">
    <citation type="submission" date="2015-07" db="EMBL/GenBank/DDBJ databases">
        <authorList>
            <person name="Noorani M."/>
        </authorList>
    </citation>
    <scope>NUCLEOTIDE SEQUENCE</scope>
    <source>
        <strain evidence="2">Yugu1</strain>
    </source>
</reference>
<sequence>MDPYHTHSHSTRQWEPDQRGEGLPLVEVEGHGRLLAPEARVAQQVEPHHHGHHLEGRHVQHHRHHQRQDEEDGRRPRVAPAQQRLRALPLRGQVADHRLDAAGDAAQAVVAHPHHVPRLARGEGVELLVQLVGVHQPGLRVRQHRVHVRRLARPPPVVPHADHEQVQEHRREDQLRVAHQDEEQHVHQHRRQRVLPLADAVHPLAHRHRAGEERRDAVEVGLAPPQAEHVRVHVQHVLHHLAPQRGLRPPQPRRHLLHRLEPQVVQLQHGDGVGVVHLGQQRPPVHAQHVGPGRAGEAHRQVELPGLLQPRRRQRHQRVVVGVHAVDLQRRQPHAHLADPLVLLAAVAGAVHEGVVEGRHRQHGAGVEHLPGVLLVPLRRQRVERRPRAHPLSAVLGHAVGVLGGPRQVARAQDAQLQDADGPLPELLRRRLQVAGVVRRLVQHVVRRLQAQPQVDLARELTLLVVRVARRRLVRRQRPRQGEPLGVHRLGQVVAVDVRRRHGDHHPAHRLVPPRRHLLLHRHHQRLVERLPGHEHELLVPHRVGRPLRPRPPDLPAQLDLGDGGSKRPALLRGHQVLRRDDHHLEVLAGEGEGLAPHGVGVLLQVLGHALEVAQLHLHERVERAGDVHGRQVSRLDHRHVQVAHGLHHVVGGGDLGGGGGGGARAHLGRQRRLGLHEAVAGAGRGGGGWAGGARHGDHLAWRRGRCGDGVERAALLLLLLCCCRHGAEDARRSRLLVVVISVGLVLGLRCCCCRLIILWCEGGADHPLGVSAGRGCRDGVLLLLVGGSKSVIILLLKEVDP</sequence>
<protein>
    <submittedName>
        <fullName evidence="2">Uncharacterized protein</fullName>
    </submittedName>
</protein>
<feature type="region of interest" description="Disordered" evidence="1">
    <location>
        <begin position="1"/>
        <end position="20"/>
    </location>
</feature>
<feature type="region of interest" description="Disordered" evidence="1">
    <location>
        <begin position="43"/>
        <end position="80"/>
    </location>
</feature>
<proteinExistence type="predicted"/>
<evidence type="ECO:0000256" key="1">
    <source>
        <dbReference type="SAM" id="MobiDB-lite"/>
    </source>
</evidence>
<organism evidence="2">
    <name type="scientific">Setaria italica</name>
    <name type="common">Foxtail millet</name>
    <name type="synonym">Panicum italicum</name>
    <dbReference type="NCBI Taxonomy" id="4555"/>
    <lineage>
        <taxon>Eukaryota</taxon>
        <taxon>Viridiplantae</taxon>
        <taxon>Streptophyta</taxon>
        <taxon>Embryophyta</taxon>
        <taxon>Tracheophyta</taxon>
        <taxon>Spermatophyta</taxon>
        <taxon>Magnoliopsida</taxon>
        <taxon>Liliopsida</taxon>
        <taxon>Poales</taxon>
        <taxon>Poaceae</taxon>
        <taxon>PACMAD clade</taxon>
        <taxon>Panicoideae</taxon>
        <taxon>Panicodae</taxon>
        <taxon>Paniceae</taxon>
        <taxon>Cenchrinae</taxon>
        <taxon>Setaria</taxon>
    </lineage>
</organism>
<reference evidence="2" key="1">
    <citation type="journal article" date="2012" name="Nat. Biotechnol.">
        <title>Reference genome sequence of the model plant Setaria.</title>
        <authorList>
            <person name="Bennetzen J.L."/>
            <person name="Schmutz J."/>
            <person name="Wang H."/>
            <person name="Percifield R."/>
            <person name="Hawkins J."/>
            <person name="Pontaroli A.C."/>
            <person name="Estep M."/>
            <person name="Feng L."/>
            <person name="Vaughn J.N."/>
            <person name="Grimwood J."/>
            <person name="Jenkins J."/>
            <person name="Barry K."/>
            <person name="Lindquist E."/>
            <person name="Hellsten U."/>
            <person name="Deshpande S."/>
            <person name="Wang X."/>
            <person name="Wu X."/>
            <person name="Mitros T."/>
            <person name="Triplett J."/>
            <person name="Yang X."/>
            <person name="Ye C.Y."/>
            <person name="Mauro-Herrera M."/>
            <person name="Wang L."/>
            <person name="Li P."/>
            <person name="Sharma M."/>
            <person name="Sharma R."/>
            <person name="Ronald P.C."/>
            <person name="Panaud O."/>
            <person name="Kellogg E.A."/>
            <person name="Brutnell T.P."/>
            <person name="Doust A.N."/>
            <person name="Tuskan G.A."/>
            <person name="Rokhsar D."/>
            <person name="Devos K.M."/>
        </authorList>
    </citation>
    <scope>NUCLEOTIDE SEQUENCE [LARGE SCALE GENOMIC DNA]</scope>
    <source>
        <strain evidence="2">Yugu1</strain>
    </source>
</reference>
<name>A0A368Q9S6_SETIT</name>